<sequence length="97" mass="11298">MGRLAAFSFATLYPTPPHRALPSLNDAALHDPPFYSVHVHGKHSNVRLTCQNLVDFSIADRAWYVCYQCEDFDSVYFCSACRQFRYRLLRTRDDHRA</sequence>
<keyword evidence="2" id="KW-1185">Reference proteome</keyword>
<accession>A0A165B4B8</accession>
<proteinExistence type="predicted"/>
<dbReference type="InParanoid" id="A0A165B4B8"/>
<name>A0A165B4B8_9APHY</name>
<gene>
    <name evidence="1" type="ORF">LAESUDRAFT_564258</name>
</gene>
<dbReference type="GeneID" id="63820002"/>
<organism evidence="1 2">
    <name type="scientific">Laetiporus sulphureus 93-53</name>
    <dbReference type="NCBI Taxonomy" id="1314785"/>
    <lineage>
        <taxon>Eukaryota</taxon>
        <taxon>Fungi</taxon>
        <taxon>Dikarya</taxon>
        <taxon>Basidiomycota</taxon>
        <taxon>Agaricomycotina</taxon>
        <taxon>Agaricomycetes</taxon>
        <taxon>Polyporales</taxon>
        <taxon>Laetiporus</taxon>
    </lineage>
</organism>
<evidence type="ECO:0000313" key="1">
    <source>
        <dbReference type="EMBL" id="KZT00202.1"/>
    </source>
</evidence>
<dbReference type="Proteomes" id="UP000076871">
    <property type="component" value="Unassembled WGS sequence"/>
</dbReference>
<dbReference type="EMBL" id="KV427693">
    <property type="protein sequence ID" value="KZT00202.1"/>
    <property type="molecule type" value="Genomic_DNA"/>
</dbReference>
<evidence type="ECO:0000313" key="2">
    <source>
        <dbReference type="Proteomes" id="UP000076871"/>
    </source>
</evidence>
<dbReference type="AlphaFoldDB" id="A0A165B4B8"/>
<reference evidence="1 2" key="1">
    <citation type="journal article" date="2016" name="Mol. Biol. Evol.">
        <title>Comparative Genomics of Early-Diverging Mushroom-Forming Fungi Provides Insights into the Origins of Lignocellulose Decay Capabilities.</title>
        <authorList>
            <person name="Nagy L.G."/>
            <person name="Riley R."/>
            <person name="Tritt A."/>
            <person name="Adam C."/>
            <person name="Daum C."/>
            <person name="Floudas D."/>
            <person name="Sun H."/>
            <person name="Yadav J.S."/>
            <person name="Pangilinan J."/>
            <person name="Larsson K.H."/>
            <person name="Matsuura K."/>
            <person name="Barry K."/>
            <person name="Labutti K."/>
            <person name="Kuo R."/>
            <person name="Ohm R.A."/>
            <person name="Bhattacharya S.S."/>
            <person name="Shirouzu T."/>
            <person name="Yoshinaga Y."/>
            <person name="Martin F.M."/>
            <person name="Grigoriev I.V."/>
            <person name="Hibbett D.S."/>
        </authorList>
    </citation>
    <scope>NUCLEOTIDE SEQUENCE [LARGE SCALE GENOMIC DNA]</scope>
    <source>
        <strain evidence="1 2">93-53</strain>
    </source>
</reference>
<dbReference type="RefSeq" id="XP_040757942.1">
    <property type="nucleotide sequence ID" value="XM_040902971.1"/>
</dbReference>
<protein>
    <submittedName>
        <fullName evidence="1">Uncharacterized protein</fullName>
    </submittedName>
</protein>